<evidence type="ECO:0000313" key="1">
    <source>
        <dbReference type="EMBL" id="KAK6951651.1"/>
    </source>
</evidence>
<dbReference type="Proteomes" id="UP001369815">
    <property type="component" value="Unassembled WGS sequence"/>
</dbReference>
<organism evidence="1 2">
    <name type="scientific">Daldinia eschscholtzii</name>
    <dbReference type="NCBI Taxonomy" id="292717"/>
    <lineage>
        <taxon>Eukaryota</taxon>
        <taxon>Fungi</taxon>
        <taxon>Dikarya</taxon>
        <taxon>Ascomycota</taxon>
        <taxon>Pezizomycotina</taxon>
        <taxon>Sordariomycetes</taxon>
        <taxon>Xylariomycetidae</taxon>
        <taxon>Xylariales</taxon>
        <taxon>Hypoxylaceae</taxon>
        <taxon>Daldinia</taxon>
    </lineage>
</organism>
<accession>A0AAX6MHK5</accession>
<name>A0AAX6MHK5_9PEZI</name>
<dbReference type="AlphaFoldDB" id="A0AAX6MHK5"/>
<reference evidence="1 2" key="1">
    <citation type="journal article" date="2024" name="Front Chem Biol">
        <title>Unveiling the potential of Daldinia eschscholtzii MFLUCC 19-0629 through bioactivity and bioinformatics studies for enhanced sustainable agriculture production.</title>
        <authorList>
            <person name="Brooks S."/>
            <person name="Weaver J.A."/>
            <person name="Klomchit A."/>
            <person name="Alharthi S.A."/>
            <person name="Onlamun T."/>
            <person name="Nurani R."/>
            <person name="Vong T.K."/>
            <person name="Alberti F."/>
            <person name="Greco C."/>
        </authorList>
    </citation>
    <scope>NUCLEOTIDE SEQUENCE [LARGE SCALE GENOMIC DNA]</scope>
    <source>
        <strain evidence="1">MFLUCC 19-0629</strain>
    </source>
</reference>
<dbReference type="EMBL" id="JBANMG010000006">
    <property type="protein sequence ID" value="KAK6951651.1"/>
    <property type="molecule type" value="Genomic_DNA"/>
</dbReference>
<sequence>MRWTAHMEDSLQKLSANPEWVGDEQLVAMVRTYKLQEDVAQITWRTAEPAGNSTAIRAPPAIYVKALRANLDAIRKDLPPSLLDNKVVNSHLYAAELSIADMSLWNVNAWLSTHPHRPTGVSSTGSGGIDLGKMDAYYASLQASKACLENFLRFELSEYPAISLSITLHFGRAAQTLYRLMVVDDPEWDRSIVKNTIDMMAALEQAANNFTQVSNVCGLENSSDPDNMDYYTRAGLALRSTIPAWSSTLEQVNLGAGVGSAVPEGTGVAATAATSYQVQAQVLPELTSLEWLDDPWLSDMLRSWEGN</sequence>
<evidence type="ECO:0000313" key="2">
    <source>
        <dbReference type="Proteomes" id="UP001369815"/>
    </source>
</evidence>
<proteinExistence type="predicted"/>
<gene>
    <name evidence="1" type="ORF">Daesc_006174</name>
</gene>
<comment type="caution">
    <text evidence="1">The sequence shown here is derived from an EMBL/GenBank/DDBJ whole genome shotgun (WGS) entry which is preliminary data.</text>
</comment>
<keyword evidence="2" id="KW-1185">Reference proteome</keyword>
<protein>
    <submittedName>
        <fullName evidence="1">Uncharacterized protein</fullName>
    </submittedName>
</protein>